<name>A0A7T3N968_9CAUD</name>
<evidence type="ECO:0000313" key="3">
    <source>
        <dbReference type="Proteomes" id="UP000595300"/>
    </source>
</evidence>
<sequence length="99" mass="11178">MWPFKKDVVEDSQFPDPRPCNWRWVSYTWSSSDGSSGDGSITMQSNPGVDGDQLKKSDMDAIISIIKQGIVKERQALNPSVIVMGMSYLGYMTEKEFYS</sequence>
<proteinExistence type="predicted"/>
<dbReference type="EMBL" id="MW021759">
    <property type="protein sequence ID" value="QPX74658.1"/>
    <property type="molecule type" value="Genomic_DNA"/>
</dbReference>
<accession>A0A7T3N968</accession>
<protein>
    <submittedName>
        <fullName evidence="2">Uncharacterized protein</fullName>
    </submittedName>
</protein>
<reference evidence="2 3" key="1">
    <citation type="submission" date="2020-09" db="EMBL/GenBank/DDBJ databases">
        <authorList>
            <person name="Moe H.M.M."/>
            <person name="Stoker T."/>
            <person name="Evans S."/>
            <person name="Hymas C."/>
            <person name="Flor S."/>
            <person name="Gleave A."/>
            <person name="Carr E."/>
            <person name="Breakwell D.P."/>
            <person name="Grose J.H."/>
        </authorList>
    </citation>
    <scope>NUCLEOTIDE SEQUENCE [LARGE SCALE GENOMIC DNA]</scope>
</reference>
<evidence type="ECO:0000256" key="1">
    <source>
        <dbReference type="SAM" id="MobiDB-lite"/>
    </source>
</evidence>
<feature type="region of interest" description="Disordered" evidence="1">
    <location>
        <begin position="32"/>
        <end position="53"/>
    </location>
</feature>
<dbReference type="Proteomes" id="UP000595300">
    <property type="component" value="Genome"/>
</dbReference>
<organism evidence="2 3">
    <name type="scientific">Serratia phage vB_SmaM_Hera</name>
    <dbReference type="NCBI Taxonomy" id="2777369"/>
    <lineage>
        <taxon>Viruses</taxon>
        <taxon>Duplodnaviria</taxon>
        <taxon>Heunggongvirae</taxon>
        <taxon>Uroviricota</taxon>
        <taxon>Caudoviricetes</taxon>
        <taxon>Lindbergviridae</taxon>
        <taxon>Myosmarvirus</taxon>
        <taxon>Myosmarvirus MTx</taxon>
    </lineage>
</organism>
<evidence type="ECO:0000313" key="2">
    <source>
        <dbReference type="EMBL" id="QPX74658.1"/>
    </source>
</evidence>